<dbReference type="InterPro" id="IPR000914">
    <property type="entry name" value="SBP_5_dom"/>
</dbReference>
<gene>
    <name evidence="4" type="ORF">ETSY1_00215</name>
</gene>
<evidence type="ECO:0000313" key="5">
    <source>
        <dbReference type="Proteomes" id="UP000019141"/>
    </source>
</evidence>
<dbReference type="EMBL" id="AZHW01000054">
    <property type="protein sequence ID" value="ETX03378.1"/>
    <property type="molecule type" value="Genomic_DNA"/>
</dbReference>
<accession>W4LZQ8</accession>
<keyword evidence="5" id="KW-1185">Reference proteome</keyword>
<evidence type="ECO:0000256" key="2">
    <source>
        <dbReference type="SAM" id="SignalP"/>
    </source>
</evidence>
<dbReference type="Proteomes" id="UP000019141">
    <property type="component" value="Unassembled WGS sequence"/>
</dbReference>
<dbReference type="HOGENOM" id="CLU_490663_0_0_7"/>
<reference evidence="4 5" key="1">
    <citation type="journal article" date="2014" name="Nature">
        <title>An environmental bacterial taxon with a large and distinct metabolic repertoire.</title>
        <authorList>
            <person name="Wilson M.C."/>
            <person name="Mori T."/>
            <person name="Ruckert C."/>
            <person name="Uria A.R."/>
            <person name="Helf M.J."/>
            <person name="Takada K."/>
            <person name="Gernert C."/>
            <person name="Steffens U.A."/>
            <person name="Heycke N."/>
            <person name="Schmitt S."/>
            <person name="Rinke C."/>
            <person name="Helfrich E.J."/>
            <person name="Brachmann A.O."/>
            <person name="Gurgui C."/>
            <person name="Wakimoto T."/>
            <person name="Kracht M."/>
            <person name="Crusemann M."/>
            <person name="Hentschel U."/>
            <person name="Abe I."/>
            <person name="Matsunaga S."/>
            <person name="Kalinowski J."/>
            <person name="Takeyama H."/>
            <person name="Piel J."/>
        </authorList>
    </citation>
    <scope>NUCLEOTIDE SEQUENCE [LARGE SCALE GENOMIC DNA]</scope>
    <source>
        <strain evidence="5">TSY1</strain>
    </source>
</reference>
<dbReference type="Pfam" id="PF00496">
    <property type="entry name" value="SBP_bac_5"/>
    <property type="match status" value="1"/>
</dbReference>
<sequence>MMLNKAQCNRLNVVMTLAVMLAVAVAAPAAAEPKGTLVIAVEDVGPRTWFHHATQWPYHQRPHSLGIGESLMMFDGVKLHPMLAKSWEVTPQGVTFKIRTDVAFHGDWGNLTAADVVRTYREATKAAGKPAGAAILQSDYTEFKALDDETVFMGLKAPTIRWDAQHRHWGDSTPIISQKALDEKGQDWASQNIVATGPYRLKDHKGDVSIELEAVPNHWRQTPAFQTVKIIDAPEEATRIALLKTGQADITQVSLSNVDQVQGLPGVQLFRGKFGKSQATLTLSGQYYETTDEEGKPLDTSGGKRQLKPSLPWVGDPKDPKSMEAARKVRRAFSLAIDRQAIVDAILNGQGCVASTIYFSDCHPRHQKRWTVEYNPEEAKKLLAEAGYPKGFDFKYFIPSGLAGELVEVGEALIGMFEAVGLRPKVEKAAYQSRRPTMLGRTIEDVWVGPYGTGADTAQGSIFDMQNLSYLGVWNPGIEYAESTRFFREGLSSTNEEVAWEIITRYLDWQNEEMVSMGTVTWQSPWAAGPKVKAWDFPYHSGFYPQRLEYIVSGP</sequence>
<evidence type="ECO:0000313" key="4">
    <source>
        <dbReference type="EMBL" id="ETX03378.1"/>
    </source>
</evidence>
<dbReference type="PANTHER" id="PTHR30290">
    <property type="entry name" value="PERIPLASMIC BINDING COMPONENT OF ABC TRANSPORTER"/>
    <property type="match status" value="1"/>
</dbReference>
<dbReference type="AlphaFoldDB" id="W4LZQ8"/>
<feature type="chain" id="PRO_5004844714" description="Solute-binding protein family 5 domain-containing protein" evidence="2">
    <location>
        <begin position="32"/>
        <end position="555"/>
    </location>
</feature>
<dbReference type="Gene3D" id="3.10.105.10">
    <property type="entry name" value="Dipeptide-binding Protein, Domain 3"/>
    <property type="match status" value="1"/>
</dbReference>
<dbReference type="InterPro" id="IPR039424">
    <property type="entry name" value="SBP_5"/>
</dbReference>
<protein>
    <recommendedName>
        <fullName evidence="3">Solute-binding protein family 5 domain-containing protein</fullName>
    </recommendedName>
</protein>
<name>W4LZQ8_ENTF1</name>
<feature type="domain" description="Solute-binding protein family 5" evidence="3">
    <location>
        <begin position="78"/>
        <end position="452"/>
    </location>
</feature>
<dbReference type="GO" id="GO:1904680">
    <property type="term" value="F:peptide transmembrane transporter activity"/>
    <property type="evidence" value="ECO:0007669"/>
    <property type="project" value="TreeGrafter"/>
</dbReference>
<evidence type="ECO:0000256" key="1">
    <source>
        <dbReference type="SAM" id="MobiDB-lite"/>
    </source>
</evidence>
<dbReference type="GO" id="GO:0015833">
    <property type="term" value="P:peptide transport"/>
    <property type="evidence" value="ECO:0007669"/>
    <property type="project" value="TreeGrafter"/>
</dbReference>
<comment type="caution">
    <text evidence="4">The sequence shown here is derived from an EMBL/GenBank/DDBJ whole genome shotgun (WGS) entry which is preliminary data.</text>
</comment>
<dbReference type="Gene3D" id="3.40.190.10">
    <property type="entry name" value="Periplasmic binding protein-like II"/>
    <property type="match status" value="1"/>
</dbReference>
<dbReference type="SUPFAM" id="SSF53850">
    <property type="entry name" value="Periplasmic binding protein-like II"/>
    <property type="match status" value="1"/>
</dbReference>
<feature type="region of interest" description="Disordered" evidence="1">
    <location>
        <begin position="291"/>
        <end position="321"/>
    </location>
</feature>
<proteinExistence type="predicted"/>
<feature type="signal peptide" evidence="2">
    <location>
        <begin position="1"/>
        <end position="31"/>
    </location>
</feature>
<keyword evidence="2" id="KW-0732">Signal</keyword>
<evidence type="ECO:0000259" key="3">
    <source>
        <dbReference type="Pfam" id="PF00496"/>
    </source>
</evidence>
<organism evidence="4 5">
    <name type="scientific">Entotheonella factor</name>
    <dbReference type="NCBI Taxonomy" id="1429438"/>
    <lineage>
        <taxon>Bacteria</taxon>
        <taxon>Pseudomonadati</taxon>
        <taxon>Nitrospinota/Tectimicrobiota group</taxon>
        <taxon>Candidatus Tectimicrobiota</taxon>
        <taxon>Candidatus Entotheonellia</taxon>
        <taxon>Candidatus Entotheonellales</taxon>
        <taxon>Candidatus Entotheonellaceae</taxon>
        <taxon>Candidatus Entotheonella</taxon>
    </lineage>
</organism>